<reference evidence="1 4" key="2">
    <citation type="submission" date="2018-07" db="EMBL/GenBank/DDBJ databases">
        <title>Genomic Encyclopedia of Archaeal and Bacterial Type Strains, Phase II (KMG-II): from individual species to whole genera.</title>
        <authorList>
            <person name="Goeker M."/>
        </authorList>
    </citation>
    <scope>NUCLEOTIDE SEQUENCE [LARGE SCALE GENOMIC DNA]</scope>
    <source>
        <strain evidence="1 4">JA575</strain>
    </source>
</reference>
<proteinExistence type="predicted"/>
<evidence type="ECO:0000313" key="4">
    <source>
        <dbReference type="Proteomes" id="UP000256343"/>
    </source>
</evidence>
<evidence type="ECO:0000313" key="3">
    <source>
        <dbReference type="Proteomes" id="UP000252631"/>
    </source>
</evidence>
<evidence type="ECO:0000313" key="2">
    <source>
        <dbReference type="EMBL" id="SSW89399.1"/>
    </source>
</evidence>
<accession>A0A336JMW2</accession>
<organism evidence="2 3">
    <name type="scientific">Rhodopseudomonas pentothenatexigens</name>
    <dbReference type="NCBI Taxonomy" id="999699"/>
    <lineage>
        <taxon>Bacteria</taxon>
        <taxon>Pseudomonadati</taxon>
        <taxon>Pseudomonadota</taxon>
        <taxon>Alphaproteobacteria</taxon>
        <taxon>Hyphomicrobiales</taxon>
        <taxon>Nitrobacteraceae</taxon>
        <taxon>Rhodopseudomonas</taxon>
    </lineage>
</organism>
<dbReference type="EMBL" id="UFQQ01000002">
    <property type="protein sequence ID" value="SSW89399.1"/>
    <property type="molecule type" value="Genomic_DNA"/>
</dbReference>
<reference evidence="2 3" key="1">
    <citation type="submission" date="2017-08" db="EMBL/GenBank/DDBJ databases">
        <authorList>
            <person name="de Groot N.N."/>
        </authorList>
    </citation>
    <scope>NUCLEOTIDE SEQUENCE [LARGE SCALE GENOMIC DNA]</scope>
    <source>
        <strain evidence="2 3">JA575</strain>
    </source>
</reference>
<name>A0A336JMW2_9BRAD</name>
<dbReference type="Proteomes" id="UP000252631">
    <property type="component" value="Unassembled WGS sequence"/>
</dbReference>
<protein>
    <submittedName>
        <fullName evidence="2">Uncharacterized protein</fullName>
    </submittedName>
</protein>
<sequence>MHWYQAMTDTAFKQKLDETLAPYVERAKANGRTLREEIDALGGEGRPYTPAERVAVSAYFLSQYSEPQPSMTLDEIREGLM</sequence>
<dbReference type="Proteomes" id="UP000256343">
    <property type="component" value="Unassembled WGS sequence"/>
</dbReference>
<keyword evidence="4" id="KW-1185">Reference proteome</keyword>
<dbReference type="AlphaFoldDB" id="A0A336JMW2"/>
<dbReference type="EMBL" id="QRDT01000002">
    <property type="protein sequence ID" value="RED42039.1"/>
    <property type="molecule type" value="Genomic_DNA"/>
</dbReference>
<evidence type="ECO:0000313" key="1">
    <source>
        <dbReference type="EMBL" id="RED42039.1"/>
    </source>
</evidence>
<gene>
    <name evidence="1" type="ORF">BJ125_102209</name>
    <name evidence="2" type="ORF">SAMN05892882_102209</name>
</gene>